<evidence type="ECO:0000313" key="1">
    <source>
        <dbReference type="EMBL" id="GAB1297437.1"/>
    </source>
</evidence>
<accession>A0ABQ0FDW7</accession>
<dbReference type="InterPro" id="IPR026669">
    <property type="entry name" value="Arsenite_MeTrfase-like"/>
</dbReference>
<gene>
    <name evidence="1" type="ORF">APTSU1_001267300</name>
</gene>
<reference evidence="1 2" key="1">
    <citation type="submission" date="2024-08" db="EMBL/GenBank/DDBJ databases">
        <title>The draft genome of Apodemus speciosus.</title>
        <authorList>
            <person name="Nabeshima K."/>
            <person name="Suzuki S."/>
            <person name="Onuma M."/>
        </authorList>
    </citation>
    <scope>NUCLEOTIDE SEQUENCE [LARGE SCALE GENOMIC DNA]</scope>
    <source>
        <strain evidence="1">IB14-021</strain>
    </source>
</reference>
<sequence>MRTTRDFDEFTQDNNDIMLKNIADDLRNCLPVEAVLRSEHLALQKIRQQPEPTVHVDAFLYDEDFIDTLCEEGKMSRNYCTECGSQRTAPLGFISHSFSLTELKFLYHHALPDLSGKVLVDVGSRLGTVLYGVKCSLWTYSTCGKYFLLLATALPATIQVGYLYSSAVQLCGVELNGEFCQLQEMIIKKYQFGDRIKTGLRLRLCNHHRASAWDYIIHNVRKQGSLLVTVPSLQDSLAGLEINMQLSSWVEEIPLNLDVYSQWDADQDALQQIHLYKVL</sequence>
<dbReference type="PANTHER" id="PTHR43675:SF1">
    <property type="entry name" value="RIKEN CDNA 2700097O09 GENE"/>
    <property type="match status" value="1"/>
</dbReference>
<name>A0ABQ0FDW7_APOSI</name>
<dbReference type="Proteomes" id="UP001623349">
    <property type="component" value="Unassembled WGS sequence"/>
</dbReference>
<organism evidence="1 2">
    <name type="scientific">Apodemus speciosus</name>
    <name type="common">Large Japanese field mouse</name>
    <dbReference type="NCBI Taxonomy" id="105296"/>
    <lineage>
        <taxon>Eukaryota</taxon>
        <taxon>Metazoa</taxon>
        <taxon>Chordata</taxon>
        <taxon>Craniata</taxon>
        <taxon>Vertebrata</taxon>
        <taxon>Euteleostomi</taxon>
        <taxon>Mammalia</taxon>
        <taxon>Eutheria</taxon>
        <taxon>Euarchontoglires</taxon>
        <taxon>Glires</taxon>
        <taxon>Rodentia</taxon>
        <taxon>Myomorpha</taxon>
        <taxon>Muroidea</taxon>
        <taxon>Muridae</taxon>
        <taxon>Murinae</taxon>
        <taxon>Apodemus</taxon>
    </lineage>
</organism>
<dbReference type="PANTHER" id="PTHR43675">
    <property type="entry name" value="ARSENITE METHYLTRANSFERASE"/>
    <property type="match status" value="1"/>
</dbReference>
<protein>
    <submittedName>
        <fullName evidence="1">Uncharacterized protein</fullName>
    </submittedName>
</protein>
<dbReference type="EMBL" id="BAAFST010000012">
    <property type="protein sequence ID" value="GAB1297437.1"/>
    <property type="molecule type" value="Genomic_DNA"/>
</dbReference>
<comment type="caution">
    <text evidence="1">The sequence shown here is derived from an EMBL/GenBank/DDBJ whole genome shotgun (WGS) entry which is preliminary data.</text>
</comment>
<keyword evidence="2" id="KW-1185">Reference proteome</keyword>
<evidence type="ECO:0000313" key="2">
    <source>
        <dbReference type="Proteomes" id="UP001623349"/>
    </source>
</evidence>
<proteinExistence type="predicted"/>